<dbReference type="RefSeq" id="WP_353333083.1">
    <property type="nucleotide sequence ID" value="NZ_AP028055.1"/>
</dbReference>
<evidence type="ECO:0008006" key="3">
    <source>
        <dbReference type="Google" id="ProtNLM"/>
    </source>
</evidence>
<organism evidence="1 2">
    <name type="scientific">Bacteroides sedimenti</name>
    <dbReference type="NCBI Taxonomy" id="2136147"/>
    <lineage>
        <taxon>Bacteria</taxon>
        <taxon>Pseudomonadati</taxon>
        <taxon>Bacteroidota</taxon>
        <taxon>Bacteroidia</taxon>
        <taxon>Bacteroidales</taxon>
        <taxon>Bacteroidaceae</taxon>
        <taxon>Bacteroides</taxon>
    </lineage>
</organism>
<name>A0ABM8IFM3_9BACE</name>
<gene>
    <name evidence="1" type="ORF">BSYN_05470</name>
</gene>
<evidence type="ECO:0000313" key="2">
    <source>
        <dbReference type="Proteomes" id="UP001496674"/>
    </source>
</evidence>
<reference evidence="1 2" key="1">
    <citation type="submission" date="2023-04" db="EMBL/GenBank/DDBJ databases">
        <title>Draft genome sequence of acteroides sedimenti strain YN3PY1.</title>
        <authorList>
            <person name="Yoshida N."/>
        </authorList>
    </citation>
    <scope>NUCLEOTIDE SEQUENCE [LARGE SCALE GENOMIC DNA]</scope>
    <source>
        <strain evidence="1 2">YN3PY1</strain>
    </source>
</reference>
<protein>
    <recommendedName>
        <fullName evidence="3">T9SS type A sorting domain-containing protein</fullName>
    </recommendedName>
</protein>
<proteinExistence type="predicted"/>
<dbReference type="EMBL" id="AP028055">
    <property type="protein sequence ID" value="BEG98282.1"/>
    <property type="molecule type" value="Genomic_DNA"/>
</dbReference>
<dbReference type="Proteomes" id="UP001496674">
    <property type="component" value="Chromosome"/>
</dbReference>
<accession>A0ABM8IFM3</accession>
<keyword evidence="2" id="KW-1185">Reference proteome</keyword>
<sequence>MKKILLSIITLLAIQGQAQNKYYITKVLEYVPAPGQFVNVLPAYTSGDNAATMCAKCLDYFNQDYTVSLGAFGGYITVGFDHTIANKEGEYDIKVLGNAFDGSAEPGIVLVSADTNKDGLPNDTWYELKGSEYDNPNTIHNYQITYYKPANATDKVRWTDNKTGEGYVLRNTFHTQAYYPQWINAETMTYQGSRLQNNGTFDSNLNKWVMASYEYGYADNQPNISDGCKLKLDWAVDANGNSVKVKGVDFIRIYTAVNQAIENGVGEISTEISGVEDLHPELTGESVILTAINQVSNNSKAIYQDGRLTIEEEYPCIVQAYNLQGTVVGQWNHEGGMQSFEFTPARGVYLIKTATNNQKIVVTR</sequence>
<evidence type="ECO:0000313" key="1">
    <source>
        <dbReference type="EMBL" id="BEG98282.1"/>
    </source>
</evidence>